<proteinExistence type="inferred from homology"/>
<dbReference type="AlphaFoldDB" id="M8B7V7"/>
<protein>
    <recommendedName>
        <fullName evidence="6">Subtilisin-chymotrypsin inhibitor WSCI</fullName>
    </recommendedName>
</protein>
<dbReference type="PANTHER" id="PTHR33091">
    <property type="entry name" value="PROTEIN, PUTATIVE, EXPRESSED-RELATED"/>
    <property type="match status" value="1"/>
</dbReference>
<comment type="similarity">
    <text evidence="1">Belongs to the protease inhibitor I13 (potato type I serine protease inhibitor) family.</text>
</comment>
<accession>M8B7V7</accession>
<keyword evidence="3" id="KW-0722">Serine protease inhibitor</keyword>
<dbReference type="MEROPS" id="I13.012"/>
<evidence type="ECO:0000256" key="3">
    <source>
        <dbReference type="ARBA" id="ARBA00022900"/>
    </source>
</evidence>
<dbReference type="GO" id="GO:0009611">
    <property type="term" value="P:response to wounding"/>
    <property type="evidence" value="ECO:0007669"/>
    <property type="project" value="InterPro"/>
</dbReference>
<organism evidence="5">
    <name type="scientific">Aegilops tauschii</name>
    <name type="common">Tausch's goatgrass</name>
    <name type="synonym">Aegilops squarrosa</name>
    <dbReference type="NCBI Taxonomy" id="37682"/>
    <lineage>
        <taxon>Eukaryota</taxon>
        <taxon>Viridiplantae</taxon>
        <taxon>Streptophyta</taxon>
        <taxon>Embryophyta</taxon>
        <taxon>Tracheophyta</taxon>
        <taxon>Spermatophyta</taxon>
        <taxon>Magnoliopsida</taxon>
        <taxon>Liliopsida</taxon>
        <taxon>Poales</taxon>
        <taxon>Poaceae</taxon>
        <taxon>BOP clade</taxon>
        <taxon>Pooideae</taxon>
        <taxon>Triticodae</taxon>
        <taxon>Triticeae</taxon>
        <taxon>Triticinae</taxon>
        <taxon>Aegilops</taxon>
    </lineage>
</organism>
<dbReference type="InterPro" id="IPR036354">
    <property type="entry name" value="Prot_inh_pot1_sf"/>
</dbReference>
<dbReference type="InterPro" id="IPR000864">
    <property type="entry name" value="Prot_inh_pot1"/>
</dbReference>
<dbReference type="PANTHER" id="PTHR33091:SF55">
    <property type="entry name" value="SUBTILISIN-CHYMOTRYPSIN INHIBITOR WSCI"/>
    <property type="match status" value="1"/>
</dbReference>
<dbReference type="EnsemblPlants" id="EMT09725">
    <property type="protein sequence ID" value="EMT09725"/>
    <property type="gene ID" value="F775_42829"/>
</dbReference>
<evidence type="ECO:0008006" key="6">
    <source>
        <dbReference type="Google" id="ProtNLM"/>
    </source>
</evidence>
<evidence type="ECO:0000256" key="4">
    <source>
        <dbReference type="SAM" id="MobiDB-lite"/>
    </source>
</evidence>
<dbReference type="GO" id="GO:0004867">
    <property type="term" value="F:serine-type endopeptidase inhibitor activity"/>
    <property type="evidence" value="ECO:0007669"/>
    <property type="project" value="UniProtKB-KW"/>
</dbReference>
<evidence type="ECO:0000256" key="1">
    <source>
        <dbReference type="ARBA" id="ARBA00008210"/>
    </source>
</evidence>
<name>M8B7V7_AEGTA</name>
<feature type="compositionally biased region" description="Basic and acidic residues" evidence="4">
    <location>
        <begin position="11"/>
        <end position="37"/>
    </location>
</feature>
<evidence type="ECO:0000313" key="5">
    <source>
        <dbReference type="EnsemblPlants" id="EMT09725"/>
    </source>
</evidence>
<dbReference type="Pfam" id="PF00280">
    <property type="entry name" value="potato_inhibit"/>
    <property type="match status" value="1"/>
</dbReference>
<evidence type="ECO:0000256" key="2">
    <source>
        <dbReference type="ARBA" id="ARBA00022690"/>
    </source>
</evidence>
<feature type="region of interest" description="Disordered" evidence="4">
    <location>
        <begin position="1"/>
        <end position="65"/>
    </location>
</feature>
<keyword evidence="2" id="KW-0646">Protease inhibitor</keyword>
<reference evidence="5" key="1">
    <citation type="submission" date="2015-06" db="UniProtKB">
        <authorList>
            <consortium name="EnsemblPlants"/>
        </authorList>
    </citation>
    <scope>IDENTIFICATION</scope>
</reference>
<dbReference type="Gene3D" id="3.30.10.10">
    <property type="entry name" value="Trypsin Inhibitor V, subunit A"/>
    <property type="match status" value="1"/>
</dbReference>
<sequence>MGKIGSTPFKVVDRDLARSDGRRHDAGDGETKGRKEASVTSMSSVVKKPEGGNTDTGGHHNQKTEWPELVGKKVILQDKSEARIVVLPMGTIVTMEYRIDRVHLFVDSLDKIAQVPRVG</sequence>
<dbReference type="SUPFAM" id="SSF54654">
    <property type="entry name" value="CI-2 family of serine protease inhibitors"/>
    <property type="match status" value="1"/>
</dbReference>